<gene>
    <name evidence="1" type="ORF">MW7_013800</name>
</gene>
<dbReference type="Proteomes" id="UP000004277">
    <property type="component" value="Unassembled WGS sequence"/>
</dbReference>
<reference evidence="1" key="1">
    <citation type="submission" date="2019-05" db="EMBL/GenBank/DDBJ databases">
        <title>Revised genome assembly of Burkholderiaceae (previously Ralstonia) sp. PBA.</title>
        <authorList>
            <person name="Gan H.M."/>
        </authorList>
    </citation>
    <scope>NUCLEOTIDE SEQUENCE</scope>
    <source>
        <strain evidence="1">PBA</strain>
    </source>
</reference>
<comment type="caution">
    <text evidence="1">The sequence shown here is derived from an EMBL/GenBank/DDBJ whole genome shotgun (WGS) entry which is preliminary data.</text>
</comment>
<evidence type="ECO:0000313" key="1">
    <source>
        <dbReference type="EMBL" id="TMS57035.1"/>
    </source>
</evidence>
<protein>
    <submittedName>
        <fullName evidence="1">FAD-dependent oxidoreductase</fullName>
    </submittedName>
</protein>
<dbReference type="EMBL" id="AKCV02000025">
    <property type="protein sequence ID" value="TMS57035.1"/>
    <property type="molecule type" value="Genomic_DNA"/>
</dbReference>
<proteinExistence type="predicted"/>
<evidence type="ECO:0000313" key="2">
    <source>
        <dbReference type="Proteomes" id="UP000004277"/>
    </source>
</evidence>
<sequence length="383" mass="40947">MTLPDIDVAIFGAGLAGRLCALQLARAGRTVALIERDGPDGRGAAAHIAAAMLAPLAESAISERSVVEMGMASVPLWRALIDTLPTPVFFQQDGTLVVWHAGDRNEATMFASRVRAVAPADAVQAQFRAVDGDTIAELEPALAGRFRQGLFIGGEGQLDNRMVLDALRVALEAEGVHCVWHAGEVDVSSLPGLGLEAGLVLDCRGLGARRDWPALRGLRGEVVRIHAPGVRLHRPVRMLHPRYPIYIAPKPGDVYVIGATELESDDMSPMSVRSALELLSAAHSLHPAFGEARILELNVQCRPTLPHNLPEIIAEHVRDVPVVRVNGLYRHGFMIAPAVTQAACTVAQAWLDDGAGALPAVRASARWPEMYGGTAFDSQLENA</sequence>
<keyword evidence="2" id="KW-1185">Reference proteome</keyword>
<accession>A0ACD3SLF3</accession>
<name>A0ACD3SLF3_9BURK</name>
<organism evidence="1 2">
    <name type="scientific">Imbroritus primus</name>
    <dbReference type="NCBI Taxonomy" id="3058603"/>
    <lineage>
        <taxon>Bacteria</taxon>
        <taxon>Pseudomonadati</taxon>
        <taxon>Pseudomonadota</taxon>
        <taxon>Betaproteobacteria</taxon>
        <taxon>Burkholderiales</taxon>
        <taxon>Burkholderiaceae</taxon>
        <taxon>Imbroritus</taxon>
    </lineage>
</organism>